<dbReference type="Pfam" id="PF20419">
    <property type="entry name" value="DUF6701"/>
    <property type="match status" value="1"/>
</dbReference>
<dbReference type="Proteomes" id="UP000318431">
    <property type="component" value="Unassembled WGS sequence"/>
</dbReference>
<organism evidence="4 5">
    <name type="scientific">Pseudoduganella lurida</name>
    <dbReference type="NCBI Taxonomy" id="1036180"/>
    <lineage>
        <taxon>Bacteria</taxon>
        <taxon>Pseudomonadati</taxon>
        <taxon>Pseudomonadota</taxon>
        <taxon>Betaproteobacteria</taxon>
        <taxon>Burkholderiales</taxon>
        <taxon>Oxalobacteraceae</taxon>
        <taxon>Telluria group</taxon>
        <taxon>Pseudoduganella</taxon>
    </lineage>
</organism>
<evidence type="ECO:0000313" key="4">
    <source>
        <dbReference type="EMBL" id="TWI69443.1"/>
    </source>
</evidence>
<evidence type="ECO:0000256" key="1">
    <source>
        <dbReference type="SAM" id="SignalP"/>
    </source>
</evidence>
<feature type="domain" description="DUF11" evidence="2">
    <location>
        <begin position="317"/>
        <end position="420"/>
    </location>
</feature>
<feature type="domain" description="DUF6701" evidence="3">
    <location>
        <begin position="555"/>
        <end position="1033"/>
    </location>
</feature>
<comment type="caution">
    <text evidence="4">The sequence shown here is derived from an EMBL/GenBank/DDBJ whole genome shotgun (WGS) entry which is preliminary data.</text>
</comment>
<feature type="signal peptide" evidence="1">
    <location>
        <begin position="1"/>
        <end position="22"/>
    </location>
</feature>
<dbReference type="RefSeq" id="WP_145647205.1">
    <property type="nucleotide sequence ID" value="NZ_VLLB01000001.1"/>
</dbReference>
<protein>
    <submittedName>
        <fullName evidence="4">Uncharacterized protein</fullName>
    </submittedName>
</protein>
<reference evidence="4 5" key="1">
    <citation type="journal article" date="2015" name="Stand. Genomic Sci.">
        <title>Genomic Encyclopedia of Bacterial and Archaeal Type Strains, Phase III: the genomes of soil and plant-associated and newly described type strains.</title>
        <authorList>
            <person name="Whitman W.B."/>
            <person name="Woyke T."/>
            <person name="Klenk H.P."/>
            <person name="Zhou Y."/>
            <person name="Lilburn T.G."/>
            <person name="Beck B.J."/>
            <person name="De Vos P."/>
            <person name="Vandamme P."/>
            <person name="Eisen J.A."/>
            <person name="Garrity G."/>
            <person name="Hugenholtz P."/>
            <person name="Kyrpides N.C."/>
        </authorList>
    </citation>
    <scope>NUCLEOTIDE SEQUENCE [LARGE SCALE GENOMIC DNA]</scope>
    <source>
        <strain evidence="4 5">CGMCC 1.10822</strain>
    </source>
</reference>
<evidence type="ECO:0000313" key="5">
    <source>
        <dbReference type="Proteomes" id="UP000318431"/>
    </source>
</evidence>
<accession>A0A562RKJ3</accession>
<keyword evidence="5" id="KW-1185">Reference proteome</keyword>
<name>A0A562RKJ3_9BURK</name>
<sequence>MIVRFLKTMLLAALLCTGAARADTPITLFKSFAGNVNFTGTQKSLRTRSNSDNACSVSSTATLSLTGIPSGSTVLAAYLYWAASGSNGDFSILLDNKTVDAPSSRQYSSSTVGYNFYSGAADVTDIVKGNGTYVAGGLVPAQTGYCAVQAVLGGFQLLVIYSNSKETFRVLNVYEGFQYIQNSSVELTLANFTIPNPDTGLTGRVGHITWEGDDTLGNDGETLLFNGVAQFDAMNPKGNQFNSASNINNDYYSYGVDFDAFTVSPPTIAAGQKSAKTTYLSKSDLVLLNAEIIAAPNIPATDRGVTLTLDGPLVPSAATTYTVSVVNNGPMDEGGPLTVTGTLPAALIYGGASGKNWRCTAAGQVVTCTYTGTVTKNTTLPPLTLTVTPAASASGLVLFSVTVGGKLFDYYDGNDTSTVSARIGAANFTPVFIFTDKQCKHNKPFGDPGQPCLPLQLPFWPANRDIQTWITYVVKNVPTALASTNTTIPMRFALSCHDPRANAGVRATYDLRNGGTKLTLPLCASGGVIPEQNSSAWGTANNILYPGGSPTSQATTASQSSDPTDFLLRYQDVGRIELFVTDNLGRLGSTGAFVSRPDSLLVRAQADNLAGEPASPTDPRFLPAGTPFTMTVKAMMEGMTTPAPNFGQETDPARVKLSIFPATAADGAPIDAMAKDDPGIDSSGNPTLALRYENGLGAFSGGVATGTDFAFDDVGVIRVESQLANVDANGNGSYLGTGNVYANSINVGRFYPHHFDVTVTGPMTCVAPALCPTDPLPPAAPTVPATTITTMAYSGQPFAVKVEARNLLGKPLRFYQGELARDVVLSAVTAPNGSTAQTSRTSGLSNSTLSGTAVAAGLFNASVANSTSTYTFPTALAYKGSPATTATSALPVSVYLRATETSTGDSTTSKRSDAVEGGVRIVNGRVFVPNMAGNAALAMNVPVTAQFFGTRDGLDGWYDSTTDSTSIFVPASDVKFGSCTKVPGAATCSVPVKVDSKTVGAFSQGTGTVKLLAPGSGSSGSIPMYLSGPAWLPSVYGVLTYGTVKSPYVYLRELY</sequence>
<gene>
    <name evidence="4" type="ORF">IP91_00511</name>
</gene>
<dbReference type="InterPro" id="IPR001434">
    <property type="entry name" value="OmcB-like_DUF11"/>
</dbReference>
<dbReference type="InterPro" id="IPR046524">
    <property type="entry name" value="DUF6701"/>
</dbReference>
<dbReference type="Pfam" id="PF01345">
    <property type="entry name" value="DUF11"/>
    <property type="match status" value="1"/>
</dbReference>
<dbReference type="OrthoDB" id="9790247at2"/>
<dbReference type="AlphaFoldDB" id="A0A562RKJ3"/>
<keyword evidence="1" id="KW-0732">Signal</keyword>
<dbReference type="EMBL" id="VLLB01000001">
    <property type="protein sequence ID" value="TWI69443.1"/>
    <property type="molecule type" value="Genomic_DNA"/>
</dbReference>
<evidence type="ECO:0000259" key="3">
    <source>
        <dbReference type="Pfam" id="PF20419"/>
    </source>
</evidence>
<evidence type="ECO:0000259" key="2">
    <source>
        <dbReference type="Pfam" id="PF01345"/>
    </source>
</evidence>
<feature type="chain" id="PRO_5021985487" evidence="1">
    <location>
        <begin position="23"/>
        <end position="1055"/>
    </location>
</feature>
<proteinExistence type="predicted"/>